<evidence type="ECO:0000313" key="5">
    <source>
        <dbReference type="Proteomes" id="UP000798951"/>
    </source>
</evidence>
<feature type="chain" id="PRO_5046260246" evidence="1">
    <location>
        <begin position="22"/>
        <end position="384"/>
    </location>
</feature>
<gene>
    <name evidence="4" type="ORF">FNL39_1011071</name>
</gene>
<organism evidence="4 5">
    <name type="scientific">Nocardia caishijiensis</name>
    <dbReference type="NCBI Taxonomy" id="184756"/>
    <lineage>
        <taxon>Bacteria</taxon>
        <taxon>Bacillati</taxon>
        <taxon>Actinomycetota</taxon>
        <taxon>Actinomycetes</taxon>
        <taxon>Mycobacteriales</taxon>
        <taxon>Nocardiaceae</taxon>
        <taxon>Nocardia</taxon>
    </lineage>
</organism>
<protein>
    <submittedName>
        <fullName evidence="4">Uncharacterized protein</fullName>
    </submittedName>
</protein>
<dbReference type="Pfam" id="PF24092">
    <property type="entry name" value="DUF7373_C"/>
    <property type="match status" value="1"/>
</dbReference>
<dbReference type="InterPro" id="IPR056463">
    <property type="entry name" value="DUF7373_C"/>
</dbReference>
<feature type="domain" description="DUF7373" evidence="3">
    <location>
        <begin position="238"/>
        <end position="381"/>
    </location>
</feature>
<dbReference type="Proteomes" id="UP000798951">
    <property type="component" value="Unassembled WGS sequence"/>
</dbReference>
<dbReference type="PROSITE" id="PS51257">
    <property type="entry name" value="PROKAR_LIPOPROTEIN"/>
    <property type="match status" value="1"/>
</dbReference>
<evidence type="ECO:0000259" key="3">
    <source>
        <dbReference type="Pfam" id="PF24092"/>
    </source>
</evidence>
<sequence>MRYRWGAALLSVCLFAAVACGDEGPDHGEYALVAEPGDYDEGPNRVRGTLVESLRLGERVIFADRIDPELTEGNGGGPVVGVRGVDDLLSGAQRAALEPFDVLAGFGAIGGNGLDDNESKNKFLSITVLSLPGEAEATSAAQAMAAADFAATPDNAPIALPEYPAALTHWRPGVPTVGSWSVWKNLVVRIFAKIVEPNSDQLADLLTRTYRAQLAELETFTPTAAAEVPGLKLDPDSLLPRVVKTDDYWPDRWNFTVFGPHSFALLNEQPSARLRELETNRVDAIAVSYNKFLYRTADSATAEAFAEVERQRMLSTRYDETSGVADLSGVSCFRATRPAPESVPARRFACLVRHAQFVVLIHGNQEIETRRQAVAQYALLGGTW</sequence>
<keyword evidence="1" id="KW-0732">Signal</keyword>
<dbReference type="Pfam" id="PF24088">
    <property type="entry name" value="DUF7373"/>
    <property type="match status" value="1"/>
</dbReference>
<feature type="signal peptide" evidence="1">
    <location>
        <begin position="1"/>
        <end position="21"/>
    </location>
</feature>
<feature type="domain" description="DUF7373" evidence="2">
    <location>
        <begin position="40"/>
        <end position="232"/>
    </location>
</feature>
<evidence type="ECO:0000259" key="2">
    <source>
        <dbReference type="Pfam" id="PF24088"/>
    </source>
</evidence>
<dbReference type="EMBL" id="VMSD01000001">
    <property type="protein sequence ID" value="KAF0849628.1"/>
    <property type="molecule type" value="Genomic_DNA"/>
</dbReference>
<evidence type="ECO:0000256" key="1">
    <source>
        <dbReference type="SAM" id="SignalP"/>
    </source>
</evidence>
<accession>A0ABQ6YV07</accession>
<evidence type="ECO:0000313" key="4">
    <source>
        <dbReference type="EMBL" id="KAF0849628.1"/>
    </source>
</evidence>
<reference evidence="4 5" key="1">
    <citation type="submission" date="2019-07" db="EMBL/GenBank/DDBJ databases">
        <title>Genomic Encyclopedia of Type Strains, Phase IV (KMG-IV): sequencing the most valuable type-strain genomes for metagenomic binning, comparative biology and taxonomic classification.</title>
        <authorList>
            <person name="Goeker M."/>
        </authorList>
    </citation>
    <scope>NUCLEOTIDE SEQUENCE [LARGE SCALE GENOMIC DNA]</scope>
    <source>
        <strain evidence="4 5">DSM 44831</strain>
    </source>
</reference>
<keyword evidence="5" id="KW-1185">Reference proteome</keyword>
<name>A0ABQ6YV07_9NOCA</name>
<proteinExistence type="predicted"/>
<comment type="caution">
    <text evidence="4">The sequence shown here is derived from an EMBL/GenBank/DDBJ whole genome shotgun (WGS) entry which is preliminary data.</text>
</comment>
<dbReference type="InterPro" id="IPR055797">
    <property type="entry name" value="DUF7373"/>
</dbReference>